<reference evidence="2 4" key="2">
    <citation type="journal article" date="2013" name="Nature">
        <title>Insights into bilaterian evolution from three spiralian genomes.</title>
        <authorList>
            <person name="Simakov O."/>
            <person name="Marletaz F."/>
            <person name="Cho S.J."/>
            <person name="Edsinger-Gonzales E."/>
            <person name="Havlak P."/>
            <person name="Hellsten U."/>
            <person name="Kuo D.H."/>
            <person name="Larsson T."/>
            <person name="Lv J."/>
            <person name="Arendt D."/>
            <person name="Savage R."/>
            <person name="Osoegawa K."/>
            <person name="de Jong P."/>
            <person name="Grimwood J."/>
            <person name="Chapman J.A."/>
            <person name="Shapiro H."/>
            <person name="Aerts A."/>
            <person name="Otillar R.P."/>
            <person name="Terry A.Y."/>
            <person name="Boore J.L."/>
            <person name="Grigoriev I.V."/>
            <person name="Lindberg D.R."/>
            <person name="Seaver E.C."/>
            <person name="Weisblat D.A."/>
            <person name="Putnam N.H."/>
            <person name="Rokhsar D.S."/>
        </authorList>
    </citation>
    <scope>NUCLEOTIDE SEQUENCE</scope>
    <source>
        <strain evidence="2 4">I ESC-2004</strain>
    </source>
</reference>
<proteinExistence type="predicted"/>
<gene>
    <name evidence="2" type="ORF">CAPTEDRAFT_216236</name>
</gene>
<dbReference type="InterPro" id="IPR000182">
    <property type="entry name" value="GNAT_dom"/>
</dbReference>
<organism evidence="2">
    <name type="scientific">Capitella teleta</name>
    <name type="common">Polychaete worm</name>
    <dbReference type="NCBI Taxonomy" id="283909"/>
    <lineage>
        <taxon>Eukaryota</taxon>
        <taxon>Metazoa</taxon>
        <taxon>Spiralia</taxon>
        <taxon>Lophotrochozoa</taxon>
        <taxon>Annelida</taxon>
        <taxon>Polychaeta</taxon>
        <taxon>Sedentaria</taxon>
        <taxon>Scolecida</taxon>
        <taxon>Capitellidae</taxon>
        <taxon>Capitella</taxon>
    </lineage>
</organism>
<dbReference type="PANTHER" id="PTHR47403:SF6">
    <property type="entry name" value="N-ACETYLTRANSFERASE DOMAIN-CONTAINING PROTEIN"/>
    <property type="match status" value="1"/>
</dbReference>
<dbReference type="EMBL" id="AMQN01012067">
    <property type="status" value="NOT_ANNOTATED_CDS"/>
    <property type="molecule type" value="Genomic_DNA"/>
</dbReference>
<dbReference type="CDD" id="cd04301">
    <property type="entry name" value="NAT_SF"/>
    <property type="match status" value="1"/>
</dbReference>
<dbReference type="EnsemblMetazoa" id="CapteT216236">
    <property type="protein sequence ID" value="CapteP216236"/>
    <property type="gene ID" value="CapteG216236"/>
</dbReference>
<reference evidence="3" key="3">
    <citation type="submission" date="2015-06" db="UniProtKB">
        <authorList>
            <consortium name="EnsemblMetazoa"/>
        </authorList>
    </citation>
    <scope>IDENTIFICATION</scope>
</reference>
<dbReference type="HOGENOM" id="CLU_916014_0_0_1"/>
<accession>R7TMR2</accession>
<dbReference type="InterPro" id="IPR016181">
    <property type="entry name" value="Acyl_CoA_acyltransferase"/>
</dbReference>
<dbReference type="Pfam" id="PF00583">
    <property type="entry name" value="Acetyltransf_1"/>
    <property type="match status" value="1"/>
</dbReference>
<sequence>MPSDVIYREACLKDKEGILSIGVMHNGMDYMSQRIDRLLTDKDSLCYVAEIGGHIVGFSCMLFMHDYAENCSQRVHASHRKRGIGTALSRHLISAAKEMRKKAMAKILLVSLDTPFYHDQMSDEFGPTAKYTCLQKMKIASLCTTASSVRDFIRNIPFPSDVKQPTVDEFFSFMRQHKYLFGDDFVISFAPKNFNSLQKLHDDLGIFIYKSSIAFLRLLQIKIATRIDIDMFGIGAGDVRVFVSAALHRLKEEISAKEVQVVLTHPLDVHLSDDDVLQEKLSWTPGRLSNLTNRNERWLLKINE</sequence>
<reference evidence="4" key="1">
    <citation type="submission" date="2012-12" db="EMBL/GenBank/DDBJ databases">
        <authorList>
            <person name="Hellsten U."/>
            <person name="Grimwood J."/>
            <person name="Chapman J.A."/>
            <person name="Shapiro H."/>
            <person name="Aerts A."/>
            <person name="Otillar R.P."/>
            <person name="Terry A.Y."/>
            <person name="Boore J.L."/>
            <person name="Simakov O."/>
            <person name="Marletaz F."/>
            <person name="Cho S.-J."/>
            <person name="Edsinger-Gonzales E."/>
            <person name="Havlak P."/>
            <person name="Kuo D.-H."/>
            <person name="Larsson T."/>
            <person name="Lv J."/>
            <person name="Arendt D."/>
            <person name="Savage R."/>
            <person name="Osoegawa K."/>
            <person name="de Jong P."/>
            <person name="Lindberg D.R."/>
            <person name="Seaver E.C."/>
            <person name="Weisblat D.A."/>
            <person name="Putnam N.H."/>
            <person name="Grigoriev I.V."/>
            <person name="Rokhsar D.S."/>
        </authorList>
    </citation>
    <scope>NUCLEOTIDE SEQUENCE</scope>
    <source>
        <strain evidence="4">I ESC-2004</strain>
    </source>
</reference>
<evidence type="ECO:0000313" key="4">
    <source>
        <dbReference type="Proteomes" id="UP000014760"/>
    </source>
</evidence>
<evidence type="ECO:0000259" key="1">
    <source>
        <dbReference type="PROSITE" id="PS51186"/>
    </source>
</evidence>
<dbReference type="SUPFAM" id="SSF55729">
    <property type="entry name" value="Acyl-CoA N-acyltransferases (Nat)"/>
    <property type="match status" value="1"/>
</dbReference>
<dbReference type="GO" id="GO:0016747">
    <property type="term" value="F:acyltransferase activity, transferring groups other than amino-acyl groups"/>
    <property type="evidence" value="ECO:0007669"/>
    <property type="project" value="InterPro"/>
</dbReference>
<dbReference type="Gene3D" id="3.40.630.30">
    <property type="match status" value="1"/>
</dbReference>
<dbReference type="Proteomes" id="UP000014760">
    <property type="component" value="Unassembled WGS sequence"/>
</dbReference>
<protein>
    <recommendedName>
        <fullName evidence="1">N-acetyltransferase domain-containing protein</fullName>
    </recommendedName>
</protein>
<evidence type="ECO:0000313" key="3">
    <source>
        <dbReference type="EnsemblMetazoa" id="CapteP216236"/>
    </source>
</evidence>
<name>R7TMR2_CAPTE</name>
<dbReference type="EMBL" id="KB309274">
    <property type="protein sequence ID" value="ELT94934.1"/>
    <property type="molecule type" value="Genomic_DNA"/>
</dbReference>
<keyword evidence="4" id="KW-1185">Reference proteome</keyword>
<dbReference type="PROSITE" id="PS51186">
    <property type="entry name" value="GNAT"/>
    <property type="match status" value="1"/>
</dbReference>
<evidence type="ECO:0000313" key="2">
    <source>
        <dbReference type="EMBL" id="ELT94934.1"/>
    </source>
</evidence>
<dbReference type="PANTHER" id="PTHR47403">
    <property type="entry name" value="LOC100145250 PROTEIN"/>
    <property type="match status" value="1"/>
</dbReference>
<dbReference type="OrthoDB" id="6086192at2759"/>
<dbReference type="AlphaFoldDB" id="R7TMR2"/>
<feature type="domain" description="N-acetyltransferase" evidence="1">
    <location>
        <begin position="5"/>
        <end position="139"/>
    </location>
</feature>